<keyword evidence="2" id="KW-1185">Reference proteome</keyword>
<evidence type="ECO:0000313" key="2">
    <source>
        <dbReference type="Proteomes" id="UP000306319"/>
    </source>
</evidence>
<evidence type="ECO:0000313" key="1">
    <source>
        <dbReference type="EMBL" id="TGY76807.1"/>
    </source>
</evidence>
<sequence length="517" mass="59762">MTAMRFPIGIESFPVLREGGFVYVDKTEYVRKLVDGNGYYFLSRPRRFGKSLLLSTIQAFFEGRRDLFKGLSIDSYPYKWDRHPVFRLNLVNCDCSSPTGLDSILNAHIVEWEREYGRNTDEWDFPQRFYGCIRRSVEKTGRKAVILVDEYDKTLVASIEDAELNEVFRERLKPFYATLKAASDYIRFAMITGVSRFSRLSIFSDINNLYDITSDKEYAGICGITADEIRAQLSEGVAMLGKGLELGFEDTMAELKKNYDGYHFAAKSEDIYNPFSLMSALSNKEIGSYWFLTGTPTFLLKALRATDMYLPDLNRDKISDLVLYSSDSYMTDPVPLLFQSGYLTIKDYDRRRKMYTIGVPNLEVEDGLYRQLLPIYLNRPEGRTNRVIDSFLNDVEDGDPEMFLTRLKAFLADIPYELSQCRPEIYFENNLYIIFKVLGCAVEAEYRTASGRIDLLLKTEHYIYVMELKLDRPAEDALRQIETKDYLIPFAADSRKLFKIGISFSHVTRNIDSWVIA</sequence>
<protein>
    <submittedName>
        <fullName evidence="1">AAA family ATPase</fullName>
    </submittedName>
</protein>
<gene>
    <name evidence="1" type="ORF">E5331_17435</name>
</gene>
<organism evidence="1 2">
    <name type="scientific">Lepagella muris</name>
    <dbReference type="NCBI Taxonomy" id="3032870"/>
    <lineage>
        <taxon>Bacteria</taxon>
        <taxon>Pseudomonadati</taxon>
        <taxon>Bacteroidota</taxon>
        <taxon>Bacteroidia</taxon>
        <taxon>Bacteroidales</taxon>
        <taxon>Muribaculaceae</taxon>
        <taxon>Lepagella</taxon>
    </lineage>
</organism>
<accession>A0AC61RAX4</accession>
<comment type="caution">
    <text evidence="1">The sequence shown here is derived from an EMBL/GenBank/DDBJ whole genome shotgun (WGS) entry which is preliminary data.</text>
</comment>
<dbReference type="EMBL" id="SRYB01000036">
    <property type="protein sequence ID" value="TGY76807.1"/>
    <property type="molecule type" value="Genomic_DNA"/>
</dbReference>
<reference evidence="1" key="1">
    <citation type="submission" date="2019-04" db="EMBL/GenBank/DDBJ databases">
        <title>Microbes associate with the intestines of laboratory mice.</title>
        <authorList>
            <person name="Navarre W."/>
            <person name="Wong E."/>
            <person name="Huang K."/>
            <person name="Tropini C."/>
            <person name="Ng K."/>
            <person name="Yu B."/>
        </authorList>
    </citation>
    <scope>NUCLEOTIDE SEQUENCE</scope>
    <source>
        <strain evidence="1">NM04_E33</strain>
    </source>
</reference>
<proteinExistence type="predicted"/>
<dbReference type="Proteomes" id="UP000306319">
    <property type="component" value="Unassembled WGS sequence"/>
</dbReference>
<name>A0AC61RAX4_9BACT</name>